<protein>
    <recommendedName>
        <fullName evidence="3">AbiEi antitoxin C-terminal domain-containing protein</fullName>
    </recommendedName>
</protein>
<dbReference type="OrthoDB" id="4870610at2"/>
<name>A0A229RGF5_9PSEU</name>
<organism evidence="1 2">
    <name type="scientific">Amycolatopsis thailandensis</name>
    <dbReference type="NCBI Taxonomy" id="589330"/>
    <lineage>
        <taxon>Bacteria</taxon>
        <taxon>Bacillati</taxon>
        <taxon>Actinomycetota</taxon>
        <taxon>Actinomycetes</taxon>
        <taxon>Pseudonocardiales</taxon>
        <taxon>Pseudonocardiaceae</taxon>
        <taxon>Amycolatopsis</taxon>
    </lineage>
</organism>
<accession>A0A229RGF5</accession>
<gene>
    <name evidence="1" type="ORF">CFP71_38725</name>
</gene>
<dbReference type="EMBL" id="NMQT01000167">
    <property type="protein sequence ID" value="OXM45541.1"/>
    <property type="molecule type" value="Genomic_DNA"/>
</dbReference>
<evidence type="ECO:0000313" key="2">
    <source>
        <dbReference type="Proteomes" id="UP000215223"/>
    </source>
</evidence>
<keyword evidence="2" id="KW-1185">Reference proteome</keyword>
<dbReference type="Proteomes" id="UP000215223">
    <property type="component" value="Unassembled WGS sequence"/>
</dbReference>
<evidence type="ECO:0000313" key="1">
    <source>
        <dbReference type="EMBL" id="OXM45541.1"/>
    </source>
</evidence>
<proteinExistence type="predicted"/>
<evidence type="ECO:0008006" key="3">
    <source>
        <dbReference type="Google" id="ProtNLM"/>
    </source>
</evidence>
<reference evidence="1 2" key="1">
    <citation type="submission" date="2017-07" db="EMBL/GenBank/DDBJ databases">
        <title>Amycolatopsis thailandensis Genome sequencing and assembly.</title>
        <authorList>
            <person name="Kaur N."/>
            <person name="Mayilraj S."/>
        </authorList>
    </citation>
    <scope>NUCLEOTIDE SEQUENCE [LARGE SCALE GENOMIC DNA]</scope>
    <source>
        <strain evidence="1 2">JCM 16380</strain>
    </source>
</reference>
<sequence>MVKRGRWAQHPELLLARSRNGVIRVADLESLEMPSKTIYQRCLPGGPWQRILPGIVLLHDQKPTSSESVTAALLYAGAKAMITGIEACRLQGLRPASLPADPGLHLLIPHDRKIRSVGFVTTERTVRLPAPAIRNDVPLAPLVRATTDAVRQLADPLASEELLIEAIQQGRCHPKALLWELNHGTQRGTAIPRRLLTDWVDIRSMAESRAKVLSRRLTTPPSHWNAELFDVSGKYLGRPDAWWDDVGLIWEIDSFDFHFHRAGYQRTVDRNTRYATSGLIVVQTLPSQLLNDPAGVVADLEAAWRIAASRPRPQVRLAVAA</sequence>
<dbReference type="AlphaFoldDB" id="A0A229RGF5"/>
<comment type="caution">
    <text evidence="1">The sequence shown here is derived from an EMBL/GenBank/DDBJ whole genome shotgun (WGS) entry which is preliminary data.</text>
</comment>